<dbReference type="Pfam" id="PF00072">
    <property type="entry name" value="Response_reg"/>
    <property type="match status" value="1"/>
</dbReference>
<reference evidence="11" key="1">
    <citation type="submission" date="2007-11" db="EMBL/GenBank/DDBJ databases">
        <authorList>
            <person name="Fulton L."/>
            <person name="Clifton S."/>
            <person name="Fulton B."/>
            <person name="Xu J."/>
            <person name="Minx P."/>
            <person name="Pepin K.H."/>
            <person name="Johnson M."/>
            <person name="Thiruvilangam P."/>
            <person name="Bhonagiri V."/>
            <person name="Nash W.E."/>
            <person name="Mardis E.R."/>
            <person name="Wilson R.K."/>
        </authorList>
    </citation>
    <scope>NUCLEOTIDE SEQUENCE [LARGE SCALE GENOMIC DNA]</scope>
    <source>
        <strain evidence="11">DSM 14662</strain>
    </source>
</reference>
<dbReference type="eggNOG" id="COG2199">
    <property type="taxonomic scope" value="Bacteria"/>
</dbReference>
<dbReference type="InterPro" id="IPR052020">
    <property type="entry name" value="Cyclic_di-GMP/3'3'-cGAMP_PDE"/>
</dbReference>
<dbReference type="InterPro" id="IPR003607">
    <property type="entry name" value="HD/PDEase_dom"/>
</dbReference>
<dbReference type="PROSITE" id="PS50112">
    <property type="entry name" value="PAS"/>
    <property type="match status" value="1"/>
</dbReference>
<dbReference type="PROSITE" id="PS51832">
    <property type="entry name" value="HD_GYP"/>
    <property type="match status" value="1"/>
</dbReference>
<dbReference type="Pfam" id="PF01590">
    <property type="entry name" value="GAF"/>
    <property type="match status" value="1"/>
</dbReference>
<evidence type="ECO:0000313" key="12">
    <source>
        <dbReference type="Proteomes" id="UP000004935"/>
    </source>
</evidence>
<dbReference type="eggNOG" id="COG2203">
    <property type="taxonomic scope" value="Bacteria"/>
</dbReference>
<evidence type="ECO:0000259" key="9">
    <source>
        <dbReference type="PROSITE" id="PS50887"/>
    </source>
</evidence>
<dbReference type="InterPro" id="IPR029787">
    <property type="entry name" value="Nucleotide_cyclase"/>
</dbReference>
<dbReference type="PANTHER" id="PTHR45228">
    <property type="entry name" value="CYCLIC DI-GMP PHOSPHODIESTERASE TM_0186-RELATED"/>
    <property type="match status" value="1"/>
</dbReference>
<dbReference type="HOGENOM" id="CLU_275429_0_0_9"/>
<dbReference type="Gene3D" id="1.10.3210.10">
    <property type="entry name" value="Hypothetical protein af1432"/>
    <property type="match status" value="1"/>
</dbReference>
<dbReference type="Gene3D" id="3.40.50.2300">
    <property type="match status" value="1"/>
</dbReference>
<dbReference type="Pfam" id="PF08447">
    <property type="entry name" value="PAS_3"/>
    <property type="match status" value="2"/>
</dbReference>
<dbReference type="InterPro" id="IPR000160">
    <property type="entry name" value="GGDEF_dom"/>
</dbReference>
<comment type="caution">
    <text evidence="11">The sequence shown here is derived from an EMBL/GenBank/DDBJ whole genome shotgun (WGS) entry which is preliminary data.</text>
</comment>
<dbReference type="InterPro" id="IPR029016">
    <property type="entry name" value="GAF-like_dom_sf"/>
</dbReference>
<dbReference type="Proteomes" id="UP000004935">
    <property type="component" value="Unassembled WGS sequence"/>
</dbReference>
<dbReference type="CDD" id="cd00077">
    <property type="entry name" value="HDc"/>
    <property type="match status" value="1"/>
</dbReference>
<feature type="domain" description="PAS" evidence="7">
    <location>
        <begin position="559"/>
        <end position="608"/>
    </location>
</feature>
<evidence type="ECO:0000259" key="7">
    <source>
        <dbReference type="PROSITE" id="PS50112"/>
    </source>
</evidence>
<dbReference type="Gene3D" id="3.30.450.40">
    <property type="match status" value="1"/>
</dbReference>
<dbReference type="SMART" id="SM00065">
    <property type="entry name" value="GAF"/>
    <property type="match status" value="1"/>
</dbReference>
<feature type="domain" description="HD-GYP" evidence="10">
    <location>
        <begin position="160"/>
        <end position="368"/>
    </location>
</feature>
<dbReference type="InterPro" id="IPR013655">
    <property type="entry name" value="PAS_fold_3"/>
</dbReference>
<dbReference type="InterPro" id="IPR011006">
    <property type="entry name" value="CheY-like_superfamily"/>
</dbReference>
<dbReference type="AlphaFoldDB" id="B0MBU2"/>
<dbReference type="Gene3D" id="3.30.450.20">
    <property type="entry name" value="PAS domain"/>
    <property type="match status" value="2"/>
</dbReference>
<sequence>MEIIDGKFLKFNIGGNVMTGRDTILIVDDMEINRVILRGVFEADYNLLEAENGQQALVLLEQYHGRIAAVLLDLVMPVKDGFQVLKEIGQSGMISEFPVIVITAEDSVQNEMQVFDMGASEIIMKPFEPYVVKRRVQNIVELNQHRLNQEELIEEQAARLRESNSAMIDALSSIIEYRSAETGQHIRRIRIFTKALLHDVALSYPEYGLENSEIQMIVSASSMHDIGKIAIPDAILNKPGRLTKEEFEIMKTHSVKGCEILAGLDRMSDRQYLKYAYNICRYHHERWDGRGYPDGLKGDSIPIYAQVVGIADCYDALTTDRVYKKAIAPEKAFTMILNGECGTFSPKLLESFKNVKDIFAEYSEIYADRSVPKGESPDLDISEKTHHRKAIDTLQMGQAKYFTLLRYADSTVMEVDLGTGIHHLVYAASSNFSALKSGDRFEDVLKNFAEKSAHPEDRESMLHFLGPDLEQFLDDGLMKISRKFRIYDRHLKTYGWCECTILRISDGHPYQRRIMLVWKELKEAGELKQPGTSRIPGTGGAGNLLGGIQQCLNDKYFTMLQINEGLENLLGYEAWEIKEKFRGHYLEVIYPPDREEVLAQTKKQLSSGNVIELEYRVVARDGQIIWVLDKGNLVTGTDGKEHIFRTLINITQSKQAQEELRLTLERHRIIMEQSNDVIFEWDMKKDKMLYSSNWEKKFGYIPVMEEASERLLTQSHIHPEDLEVVEELLRDMGGSMPYGQAEFRLADRDGCYRWYKVKATAQFDRAGKPFKAVGIMADIDDEKRASQALEEKASRDELTGLYNRKTARKEIEYYLERRDPKEMAAMMLIDVDDFKLINDRYGHMFGDAVLQEISSVLTRVLRKEDVISRIGGDEFLIFMKDIRRVDILKSRAEKIRESFQSMFRQNMTSCEFSTSIGIACCPQDGTRFEDLFRHSDLALYDAKSRGKNGYSLYEHSLSEQGGGFPGILPAANTRIDSNEEQGKKINDLIEQIIQKICEEKDLETAVDSILKTAGRHFGVSRAYIFEKSEKGCANTFEWCSRGIRPLAEYRQTISDDQFEAHCKNNFDENGLFYCPDIAQLPKEQKEALELRGIKSVLQCAIRDGGECKGFVGFDECVIRRMWTKDQIYALTLTAMLLSVFLLKKRAQDRAEKTAAGLQMALDNQNSWIYIIDPDDFHLIYINEKTNRMAPDVKTGMYCYEAFFARTRPCEECPAKNISRNINRTMEIFNPVLNVWTEADASLIRWGEKDACMLSCHDITKYKYHRKDDGKWL</sequence>
<dbReference type="EMBL" id="ABAX03000010">
    <property type="protein sequence ID" value="EDR98526.1"/>
    <property type="molecule type" value="Genomic_DNA"/>
</dbReference>
<dbReference type="CDD" id="cd00130">
    <property type="entry name" value="PAS"/>
    <property type="match status" value="2"/>
</dbReference>
<feature type="modified residue" description="4-aspartylphosphate" evidence="5">
    <location>
        <position position="73"/>
    </location>
</feature>
<evidence type="ECO:0000259" key="10">
    <source>
        <dbReference type="PROSITE" id="PS51832"/>
    </source>
</evidence>
<protein>
    <recommendedName>
        <fullName evidence="1">Stage 0 sporulation protein A homolog</fullName>
    </recommendedName>
</protein>
<dbReference type="InterPro" id="IPR001789">
    <property type="entry name" value="Sig_transdc_resp-reg_receiver"/>
</dbReference>
<keyword evidence="12" id="KW-1185">Reference proteome</keyword>
<organism evidence="11 12">
    <name type="scientific">Anaerostipes caccae (strain DSM 14662 / CCUG 47493 / JCM 13470 / NCIMB 13811 / L1-92)</name>
    <dbReference type="NCBI Taxonomy" id="411490"/>
    <lineage>
        <taxon>Bacteria</taxon>
        <taxon>Bacillati</taxon>
        <taxon>Bacillota</taxon>
        <taxon>Clostridia</taxon>
        <taxon>Lachnospirales</taxon>
        <taxon>Lachnospiraceae</taxon>
        <taxon>Anaerostipes</taxon>
    </lineage>
</organism>
<feature type="domain" description="Response regulatory" evidence="6">
    <location>
        <begin position="23"/>
        <end position="140"/>
    </location>
</feature>
<reference evidence="11" key="2">
    <citation type="submission" date="2013-11" db="EMBL/GenBank/DDBJ databases">
        <title>Draft genome sequence of Anaerostipes caccae (DSM 14662).</title>
        <authorList>
            <person name="Sudarsanam P."/>
            <person name="Ley R."/>
            <person name="Guruge J."/>
            <person name="Turnbaugh P.J."/>
            <person name="Mahowald M."/>
            <person name="Liep D."/>
            <person name="Gordon J."/>
        </authorList>
    </citation>
    <scope>NUCLEOTIDE SEQUENCE</scope>
    <source>
        <strain evidence="11">DSM 14662</strain>
    </source>
</reference>
<dbReference type="SMART" id="SM00267">
    <property type="entry name" value="GGDEF"/>
    <property type="match status" value="1"/>
</dbReference>
<dbReference type="PROSITE" id="PS50887">
    <property type="entry name" value="GGDEF"/>
    <property type="match status" value="1"/>
</dbReference>
<feature type="domain" description="PAC" evidence="8">
    <location>
        <begin position="739"/>
        <end position="791"/>
    </location>
</feature>
<dbReference type="Gene3D" id="3.30.70.270">
    <property type="match status" value="1"/>
</dbReference>
<dbReference type="PROSITE" id="PS50110">
    <property type="entry name" value="RESPONSE_REGULATORY"/>
    <property type="match status" value="1"/>
</dbReference>
<dbReference type="eggNOG" id="COG3437">
    <property type="taxonomic scope" value="Bacteria"/>
</dbReference>
<evidence type="ECO:0000256" key="4">
    <source>
        <dbReference type="ARBA" id="ARBA00024867"/>
    </source>
</evidence>
<dbReference type="InterPro" id="IPR000700">
    <property type="entry name" value="PAS-assoc_C"/>
</dbReference>
<dbReference type="PANTHER" id="PTHR45228:SF1">
    <property type="entry name" value="CYCLIC DI-GMP PHOSPHODIESTERASE TM_0186"/>
    <property type="match status" value="1"/>
</dbReference>
<dbReference type="InterPro" id="IPR037522">
    <property type="entry name" value="HD_GYP_dom"/>
</dbReference>
<dbReference type="NCBIfam" id="TIGR00254">
    <property type="entry name" value="GGDEF"/>
    <property type="match status" value="1"/>
</dbReference>
<keyword evidence="5" id="KW-0597">Phosphoprotein</keyword>
<dbReference type="InterPro" id="IPR035965">
    <property type="entry name" value="PAS-like_dom_sf"/>
</dbReference>
<dbReference type="GO" id="GO:0016301">
    <property type="term" value="F:kinase activity"/>
    <property type="evidence" value="ECO:0007669"/>
    <property type="project" value="UniProtKB-KW"/>
</dbReference>
<dbReference type="InterPro" id="IPR043128">
    <property type="entry name" value="Rev_trsase/Diguanyl_cyclase"/>
</dbReference>
<keyword evidence="3" id="KW-0418">Kinase</keyword>
<dbReference type="NCBIfam" id="TIGR00229">
    <property type="entry name" value="sensory_box"/>
    <property type="match status" value="2"/>
</dbReference>
<dbReference type="SUPFAM" id="SSF55073">
    <property type="entry name" value="Nucleotide cyclase"/>
    <property type="match status" value="1"/>
</dbReference>
<feature type="domain" description="PAC" evidence="8">
    <location>
        <begin position="611"/>
        <end position="662"/>
    </location>
</feature>
<dbReference type="InterPro" id="IPR000014">
    <property type="entry name" value="PAS"/>
</dbReference>
<evidence type="ECO:0000259" key="8">
    <source>
        <dbReference type="PROSITE" id="PS50113"/>
    </source>
</evidence>
<dbReference type="STRING" id="411490.ANACAC_01113"/>
<proteinExistence type="predicted"/>
<dbReference type="InterPro" id="IPR001610">
    <property type="entry name" value="PAC"/>
</dbReference>
<dbReference type="GO" id="GO:0000160">
    <property type="term" value="P:phosphorelay signal transduction system"/>
    <property type="evidence" value="ECO:0007669"/>
    <property type="project" value="InterPro"/>
</dbReference>
<evidence type="ECO:0000256" key="1">
    <source>
        <dbReference type="ARBA" id="ARBA00018672"/>
    </source>
</evidence>
<dbReference type="SUPFAM" id="SSF52172">
    <property type="entry name" value="CheY-like"/>
    <property type="match status" value="1"/>
</dbReference>
<dbReference type="FunFam" id="3.30.70.270:FF:000001">
    <property type="entry name" value="Diguanylate cyclase domain protein"/>
    <property type="match status" value="1"/>
</dbReference>
<dbReference type="SMART" id="SM00086">
    <property type="entry name" value="PAC"/>
    <property type="match status" value="2"/>
</dbReference>
<evidence type="ECO:0000256" key="2">
    <source>
        <dbReference type="ARBA" id="ARBA00022679"/>
    </source>
</evidence>
<name>B0MBU2_ANACD</name>
<dbReference type="SUPFAM" id="SSF109604">
    <property type="entry name" value="HD-domain/PDEase-like"/>
    <property type="match status" value="1"/>
</dbReference>
<evidence type="ECO:0000313" key="11">
    <source>
        <dbReference type="EMBL" id="EDR98526.1"/>
    </source>
</evidence>
<evidence type="ECO:0000259" key="6">
    <source>
        <dbReference type="PROSITE" id="PS50110"/>
    </source>
</evidence>
<dbReference type="Pfam" id="PF13487">
    <property type="entry name" value="HD_5"/>
    <property type="match status" value="1"/>
</dbReference>
<dbReference type="CDD" id="cd01949">
    <property type="entry name" value="GGDEF"/>
    <property type="match status" value="1"/>
</dbReference>
<dbReference type="Pfam" id="PF13426">
    <property type="entry name" value="PAS_9"/>
    <property type="match status" value="1"/>
</dbReference>
<dbReference type="SUPFAM" id="SSF55781">
    <property type="entry name" value="GAF domain-like"/>
    <property type="match status" value="1"/>
</dbReference>
<keyword evidence="2" id="KW-0808">Transferase</keyword>
<dbReference type="Pfam" id="PF00990">
    <property type="entry name" value="GGDEF"/>
    <property type="match status" value="1"/>
</dbReference>
<dbReference type="InterPro" id="IPR003018">
    <property type="entry name" value="GAF"/>
</dbReference>
<dbReference type="SUPFAM" id="SSF55785">
    <property type="entry name" value="PYP-like sensor domain (PAS domain)"/>
    <property type="match status" value="3"/>
</dbReference>
<dbReference type="PROSITE" id="PS50113">
    <property type="entry name" value="PAC"/>
    <property type="match status" value="2"/>
</dbReference>
<accession>B0MBU2</accession>
<evidence type="ECO:0000256" key="3">
    <source>
        <dbReference type="ARBA" id="ARBA00022777"/>
    </source>
</evidence>
<evidence type="ECO:0000256" key="5">
    <source>
        <dbReference type="PROSITE-ProRule" id="PRU00169"/>
    </source>
</evidence>
<gene>
    <name evidence="11" type="ORF">ANACAC_01113</name>
</gene>
<comment type="function">
    <text evidence="4">May play the central regulatory role in sporulation. It may be an element of the effector pathway responsible for the activation of sporulation genes in response to nutritional stress. Spo0A may act in concert with spo0H (a sigma factor) to control the expression of some genes that are critical to the sporulation process.</text>
</comment>
<dbReference type="SMART" id="SM00448">
    <property type="entry name" value="REC"/>
    <property type="match status" value="1"/>
</dbReference>
<feature type="domain" description="GGDEF" evidence="9">
    <location>
        <begin position="822"/>
        <end position="955"/>
    </location>
</feature>